<dbReference type="GO" id="GO:0004252">
    <property type="term" value="F:serine-type endopeptidase activity"/>
    <property type="evidence" value="ECO:0007669"/>
    <property type="project" value="InterPro"/>
</dbReference>
<sequence>MDSWIILSVICLFLACVSSQESSPICIPVSQCTTDLKDNTYLQALAKNLTCGFVGNEPIINCPHPFLEIKGIKLLPKYSVCGIQNNERIFGGEKTDIDEYPWMALLKYQKRIGSGYYCGGVLISSRYVLTAAHCVNGSDIPRTWKLTEVRLGEWNTSSEIDCLNDDCNLPPVNVPIEKTIVHEGYNAKDGHQQNDIALIRLARNVQFTEFVKPICLPVEENLRKQKYTGWDMTVAGWGKTETKSMSDVKLKVSLPIIDPKECKTVYSAVTRLITNNQMCAGGSEGQDSCRGDSGGPLMAEVSKNWFVFGVVSYGPSPCGSQGWPGVYTRVTAYIYWILANMEE</sequence>
<dbReference type="InterPro" id="IPR018114">
    <property type="entry name" value="TRYPSIN_HIS"/>
</dbReference>
<evidence type="ECO:0000313" key="12">
    <source>
        <dbReference type="Proteomes" id="UP001497472"/>
    </source>
</evidence>
<dbReference type="InterPro" id="IPR009003">
    <property type="entry name" value="Peptidase_S1_PA"/>
</dbReference>
<name>A0AAV1JPE4_9NEOP</name>
<evidence type="ECO:0000256" key="4">
    <source>
        <dbReference type="ARBA" id="ARBA00022825"/>
    </source>
</evidence>
<comment type="similarity">
    <text evidence="7">Belongs to the peptidase S1 family. CLIP subfamily.</text>
</comment>
<keyword evidence="2 9" id="KW-0732">Signal</keyword>
<keyword evidence="1 8" id="KW-0645">Protease</keyword>
<keyword evidence="12" id="KW-1185">Reference proteome</keyword>
<feature type="signal peptide" evidence="9">
    <location>
        <begin position="1"/>
        <end position="19"/>
    </location>
</feature>
<dbReference type="FunFam" id="2.40.10.10:FF:000084">
    <property type="entry name" value="Serine protease easter"/>
    <property type="match status" value="1"/>
</dbReference>
<keyword evidence="5" id="KW-1015">Disulfide bond</keyword>
<evidence type="ECO:0000256" key="1">
    <source>
        <dbReference type="ARBA" id="ARBA00022670"/>
    </source>
</evidence>
<proteinExistence type="inferred from homology"/>
<evidence type="ECO:0000313" key="11">
    <source>
        <dbReference type="EMBL" id="CAK1550568.1"/>
    </source>
</evidence>
<reference evidence="11 12" key="1">
    <citation type="submission" date="2023-11" db="EMBL/GenBank/DDBJ databases">
        <authorList>
            <person name="Okamura Y."/>
        </authorList>
    </citation>
    <scope>NUCLEOTIDE SEQUENCE [LARGE SCALE GENOMIC DNA]</scope>
</reference>
<dbReference type="Gene3D" id="2.40.10.10">
    <property type="entry name" value="Trypsin-like serine proteases"/>
    <property type="match status" value="2"/>
</dbReference>
<dbReference type="PROSITE" id="PS50240">
    <property type="entry name" value="TRYPSIN_DOM"/>
    <property type="match status" value="1"/>
</dbReference>
<dbReference type="Proteomes" id="UP001497472">
    <property type="component" value="Unassembled WGS sequence"/>
</dbReference>
<dbReference type="Pfam" id="PF00089">
    <property type="entry name" value="Trypsin"/>
    <property type="match status" value="1"/>
</dbReference>
<dbReference type="PROSITE" id="PS00135">
    <property type="entry name" value="TRYPSIN_SER"/>
    <property type="match status" value="1"/>
</dbReference>
<gene>
    <name evidence="11" type="ORF">LNINA_LOCUS9787</name>
</gene>
<evidence type="ECO:0000256" key="3">
    <source>
        <dbReference type="ARBA" id="ARBA00022801"/>
    </source>
</evidence>
<feature type="domain" description="Peptidase S1" evidence="10">
    <location>
        <begin position="89"/>
        <end position="342"/>
    </location>
</feature>
<dbReference type="PANTHER" id="PTHR24256">
    <property type="entry name" value="TRYPTASE-RELATED"/>
    <property type="match status" value="1"/>
</dbReference>
<dbReference type="PRINTS" id="PR00722">
    <property type="entry name" value="CHYMOTRYPSIN"/>
</dbReference>
<evidence type="ECO:0000259" key="10">
    <source>
        <dbReference type="PROSITE" id="PS50240"/>
    </source>
</evidence>
<dbReference type="PROSITE" id="PS00134">
    <property type="entry name" value="TRYPSIN_HIS"/>
    <property type="match status" value="1"/>
</dbReference>
<dbReference type="EMBL" id="CAVLEF010000082">
    <property type="protein sequence ID" value="CAK1550568.1"/>
    <property type="molecule type" value="Genomic_DNA"/>
</dbReference>
<feature type="chain" id="PRO_5043460630" description="Peptidase S1 domain-containing protein" evidence="9">
    <location>
        <begin position="20"/>
        <end position="343"/>
    </location>
</feature>
<dbReference type="InterPro" id="IPR043504">
    <property type="entry name" value="Peptidase_S1_PA_chymotrypsin"/>
</dbReference>
<dbReference type="SUPFAM" id="SSF50494">
    <property type="entry name" value="Trypsin-like serine proteases"/>
    <property type="match status" value="1"/>
</dbReference>
<dbReference type="AlphaFoldDB" id="A0AAV1JPE4"/>
<dbReference type="InterPro" id="IPR001314">
    <property type="entry name" value="Peptidase_S1A"/>
</dbReference>
<organism evidence="11 12">
    <name type="scientific">Leptosia nina</name>
    <dbReference type="NCBI Taxonomy" id="320188"/>
    <lineage>
        <taxon>Eukaryota</taxon>
        <taxon>Metazoa</taxon>
        <taxon>Ecdysozoa</taxon>
        <taxon>Arthropoda</taxon>
        <taxon>Hexapoda</taxon>
        <taxon>Insecta</taxon>
        <taxon>Pterygota</taxon>
        <taxon>Neoptera</taxon>
        <taxon>Endopterygota</taxon>
        <taxon>Lepidoptera</taxon>
        <taxon>Glossata</taxon>
        <taxon>Ditrysia</taxon>
        <taxon>Papilionoidea</taxon>
        <taxon>Pieridae</taxon>
        <taxon>Pierinae</taxon>
        <taxon>Leptosia</taxon>
    </lineage>
</organism>
<keyword evidence="4 8" id="KW-0720">Serine protease</keyword>
<keyword evidence="6" id="KW-0325">Glycoprotein</keyword>
<evidence type="ECO:0000256" key="7">
    <source>
        <dbReference type="ARBA" id="ARBA00024195"/>
    </source>
</evidence>
<dbReference type="SMART" id="SM00020">
    <property type="entry name" value="Tryp_SPc"/>
    <property type="match status" value="1"/>
</dbReference>
<evidence type="ECO:0000256" key="9">
    <source>
        <dbReference type="SAM" id="SignalP"/>
    </source>
</evidence>
<accession>A0AAV1JPE4</accession>
<dbReference type="InterPro" id="IPR051487">
    <property type="entry name" value="Ser/Thr_Proteases_Immune/Dev"/>
</dbReference>
<dbReference type="CDD" id="cd00190">
    <property type="entry name" value="Tryp_SPc"/>
    <property type="match status" value="1"/>
</dbReference>
<dbReference type="InterPro" id="IPR001254">
    <property type="entry name" value="Trypsin_dom"/>
</dbReference>
<evidence type="ECO:0000256" key="2">
    <source>
        <dbReference type="ARBA" id="ARBA00022729"/>
    </source>
</evidence>
<evidence type="ECO:0000256" key="5">
    <source>
        <dbReference type="ARBA" id="ARBA00023157"/>
    </source>
</evidence>
<dbReference type="InterPro" id="IPR033116">
    <property type="entry name" value="TRYPSIN_SER"/>
</dbReference>
<dbReference type="FunFam" id="2.40.10.10:FF:000028">
    <property type="entry name" value="Serine protease easter"/>
    <property type="match status" value="1"/>
</dbReference>
<evidence type="ECO:0000256" key="8">
    <source>
        <dbReference type="RuleBase" id="RU363034"/>
    </source>
</evidence>
<protein>
    <recommendedName>
        <fullName evidence="10">Peptidase S1 domain-containing protein</fullName>
    </recommendedName>
</protein>
<comment type="caution">
    <text evidence="11">The sequence shown here is derived from an EMBL/GenBank/DDBJ whole genome shotgun (WGS) entry which is preliminary data.</text>
</comment>
<dbReference type="GO" id="GO:0006508">
    <property type="term" value="P:proteolysis"/>
    <property type="evidence" value="ECO:0007669"/>
    <property type="project" value="UniProtKB-KW"/>
</dbReference>
<keyword evidence="3 8" id="KW-0378">Hydrolase</keyword>
<evidence type="ECO:0000256" key="6">
    <source>
        <dbReference type="ARBA" id="ARBA00023180"/>
    </source>
</evidence>